<organism evidence="2 3">
    <name type="scientific">Tegillarca granosa</name>
    <name type="common">Malaysian cockle</name>
    <name type="synonym">Anadara granosa</name>
    <dbReference type="NCBI Taxonomy" id="220873"/>
    <lineage>
        <taxon>Eukaryota</taxon>
        <taxon>Metazoa</taxon>
        <taxon>Spiralia</taxon>
        <taxon>Lophotrochozoa</taxon>
        <taxon>Mollusca</taxon>
        <taxon>Bivalvia</taxon>
        <taxon>Autobranchia</taxon>
        <taxon>Pteriomorphia</taxon>
        <taxon>Arcoida</taxon>
        <taxon>Arcoidea</taxon>
        <taxon>Arcidae</taxon>
        <taxon>Tegillarca</taxon>
    </lineage>
</organism>
<evidence type="ECO:0008006" key="4">
    <source>
        <dbReference type="Google" id="ProtNLM"/>
    </source>
</evidence>
<dbReference type="Proteomes" id="UP001217089">
    <property type="component" value="Unassembled WGS sequence"/>
</dbReference>
<dbReference type="EMBL" id="JARBDR010000640">
    <property type="protein sequence ID" value="KAJ8310296.1"/>
    <property type="molecule type" value="Genomic_DNA"/>
</dbReference>
<proteinExistence type="predicted"/>
<protein>
    <recommendedName>
        <fullName evidence="4">Band 7 domain-containing protein</fullName>
    </recommendedName>
</protein>
<evidence type="ECO:0000313" key="3">
    <source>
        <dbReference type="Proteomes" id="UP001217089"/>
    </source>
</evidence>
<evidence type="ECO:0000313" key="2">
    <source>
        <dbReference type="EMBL" id="KAJ8310296.1"/>
    </source>
</evidence>
<evidence type="ECO:0000256" key="1">
    <source>
        <dbReference type="SAM" id="Coils"/>
    </source>
</evidence>
<keyword evidence="1" id="KW-0175">Coiled coil</keyword>
<reference evidence="2 3" key="1">
    <citation type="submission" date="2022-12" db="EMBL/GenBank/DDBJ databases">
        <title>Chromosome-level genome of Tegillarca granosa.</title>
        <authorList>
            <person name="Kim J."/>
        </authorList>
    </citation>
    <scope>NUCLEOTIDE SEQUENCE [LARGE SCALE GENOMIC DNA]</scope>
    <source>
        <strain evidence="2">Teg-2019</strain>
        <tissue evidence="2">Adductor muscle</tissue>
    </source>
</reference>
<accession>A0ABQ9EYQ7</accession>
<sequence length="286" mass="33322">MVYDYKGTARIEDGPKRLFLYREKLIPLTRYSANQNEYMVVYYNSGIVEHIKGPGVMYLNPIAHSSIVVRSMESLDANEALVDEVRTADDALIRVKLMLFYELKDIETMLNATKDPIADLVKYIEFMEKSADLNDLKNYPQLTHRSKEIGYCVSKVVFRGYFAHDKLQRLHNSAIETRTNLKIAVKQKMEIEELEHKLQLERAQVEHKLMMELKEHEEKIKQIKKEQEATLQGKKAEDTQKIGHLSNLHNLGVKLTEYLELQTPRPEKIVRIMADKNTANFHLHHS</sequence>
<keyword evidence="3" id="KW-1185">Reference proteome</keyword>
<gene>
    <name evidence="2" type="ORF">KUTeg_012161</name>
</gene>
<comment type="caution">
    <text evidence="2">The sequence shown here is derived from an EMBL/GenBank/DDBJ whole genome shotgun (WGS) entry which is preliminary data.</text>
</comment>
<feature type="coiled-coil region" evidence="1">
    <location>
        <begin position="184"/>
        <end position="233"/>
    </location>
</feature>
<name>A0ABQ9EYQ7_TEGGR</name>